<evidence type="ECO:0000313" key="3">
    <source>
        <dbReference type="Proteomes" id="UP000236845"/>
    </source>
</evidence>
<feature type="transmembrane region" description="Helical" evidence="1">
    <location>
        <begin position="175"/>
        <end position="197"/>
    </location>
</feature>
<accession>A0A2H0YQI6</accession>
<sequence>MQIQNTFKILARYWWLFLLVLVIPIIVAIFFANSRADTYTTSISFTVNRINKQPTTEYQFDGYYALQASDLFSDTVVSWFLTPSVIVEMYDKAGLDPKLISLSSLTSRFKIKKYSSQNIVVKFVSDSTDDAAKLATAVIATVESKSAELNQSADRKALFEVIGAKPVTVQDSKQVLLVGFVGLVIGLFLNLAIFGIIRTFAPAFRQQRFEV</sequence>
<proteinExistence type="predicted"/>
<keyword evidence="1" id="KW-1133">Transmembrane helix</keyword>
<keyword evidence="1" id="KW-0812">Transmembrane</keyword>
<dbReference type="AlphaFoldDB" id="A0A2H0YQI6"/>
<gene>
    <name evidence="2" type="ORF">COT26_01855</name>
</gene>
<name>A0A2H0YQI6_9BACT</name>
<dbReference type="EMBL" id="PEXW01000039">
    <property type="protein sequence ID" value="PIS40720.1"/>
    <property type="molecule type" value="Genomic_DNA"/>
</dbReference>
<evidence type="ECO:0000313" key="2">
    <source>
        <dbReference type="EMBL" id="PIS40720.1"/>
    </source>
</evidence>
<feature type="transmembrane region" description="Helical" evidence="1">
    <location>
        <begin position="12"/>
        <end position="32"/>
    </location>
</feature>
<reference evidence="3" key="1">
    <citation type="submission" date="2017-09" db="EMBL/GenBank/DDBJ databases">
        <title>Depth-based differentiation of microbial function through sediment-hosted aquifers and enrichment of novel symbionts in the deep terrestrial subsurface.</title>
        <authorList>
            <person name="Probst A.J."/>
            <person name="Ladd B."/>
            <person name="Jarett J.K."/>
            <person name="Geller-Mcgrath D.E."/>
            <person name="Sieber C.M.K."/>
            <person name="Emerson J.B."/>
            <person name="Anantharaman K."/>
            <person name="Thomas B.C."/>
            <person name="Malmstrom R."/>
            <person name="Stieglmeier M."/>
            <person name="Klingl A."/>
            <person name="Woyke T."/>
            <person name="Ryan C.M."/>
            <person name="Banfield J.F."/>
        </authorList>
    </citation>
    <scope>NUCLEOTIDE SEQUENCE [LARGE SCALE GENOMIC DNA]</scope>
</reference>
<dbReference type="Proteomes" id="UP000236845">
    <property type="component" value="Unassembled WGS sequence"/>
</dbReference>
<evidence type="ECO:0000256" key="1">
    <source>
        <dbReference type="SAM" id="Phobius"/>
    </source>
</evidence>
<comment type="caution">
    <text evidence="2">The sequence shown here is derived from an EMBL/GenBank/DDBJ whole genome shotgun (WGS) entry which is preliminary data.</text>
</comment>
<keyword evidence="1" id="KW-0472">Membrane</keyword>
<evidence type="ECO:0008006" key="4">
    <source>
        <dbReference type="Google" id="ProtNLM"/>
    </source>
</evidence>
<organism evidence="2 3">
    <name type="scientific">Candidatus Kerfeldbacteria bacterium CG08_land_8_20_14_0_20_43_14</name>
    <dbReference type="NCBI Taxonomy" id="2014246"/>
    <lineage>
        <taxon>Bacteria</taxon>
        <taxon>Candidatus Kerfeldiibacteriota</taxon>
    </lineage>
</organism>
<protein>
    <recommendedName>
        <fullName evidence="4">Polysaccharide chain length determinant N-terminal domain-containing protein</fullName>
    </recommendedName>
</protein>